<evidence type="ECO:0000313" key="2">
    <source>
        <dbReference type="Proteomes" id="UP000799640"/>
    </source>
</evidence>
<name>A0A6G1HZS4_9PEZI</name>
<evidence type="ECO:0000313" key="1">
    <source>
        <dbReference type="EMBL" id="KAF2401319.1"/>
    </source>
</evidence>
<organism evidence="1 2">
    <name type="scientific">Trichodelitschia bisporula</name>
    <dbReference type="NCBI Taxonomy" id="703511"/>
    <lineage>
        <taxon>Eukaryota</taxon>
        <taxon>Fungi</taxon>
        <taxon>Dikarya</taxon>
        <taxon>Ascomycota</taxon>
        <taxon>Pezizomycotina</taxon>
        <taxon>Dothideomycetes</taxon>
        <taxon>Dothideomycetes incertae sedis</taxon>
        <taxon>Phaeotrichales</taxon>
        <taxon>Phaeotrichaceae</taxon>
        <taxon>Trichodelitschia</taxon>
    </lineage>
</organism>
<accession>A0A6G1HZS4</accession>
<proteinExistence type="predicted"/>
<keyword evidence="2" id="KW-1185">Reference proteome</keyword>
<dbReference type="Proteomes" id="UP000799640">
    <property type="component" value="Unassembled WGS sequence"/>
</dbReference>
<protein>
    <submittedName>
        <fullName evidence="1">Uncharacterized protein</fullName>
    </submittedName>
</protein>
<sequence>MDQTCALSRDDRAVEDRSICITAHAAARLIRWHCTVLTEPLDVEFVFERRTTGAARPNSGTSCCLLNGAAVNVNLESLTLKHARFAQENWNCQRSRACRPTTPAKGIEGKEQYVVHGLGHHPAASSSGIYVGTLHTVESVRPLGNRRSRIQIQTTTGLWLTGGWRCKIRPARESTVPGWSHSSSGPWAKATSLETTLLSRWYDQFWAVLLNQESTPS</sequence>
<dbReference type="EMBL" id="ML996693">
    <property type="protein sequence ID" value="KAF2401319.1"/>
    <property type="molecule type" value="Genomic_DNA"/>
</dbReference>
<gene>
    <name evidence="1" type="ORF">EJ06DRAFT_386851</name>
</gene>
<dbReference type="AlphaFoldDB" id="A0A6G1HZS4"/>
<reference evidence="1" key="1">
    <citation type="journal article" date="2020" name="Stud. Mycol.">
        <title>101 Dothideomycetes genomes: a test case for predicting lifestyles and emergence of pathogens.</title>
        <authorList>
            <person name="Haridas S."/>
            <person name="Albert R."/>
            <person name="Binder M."/>
            <person name="Bloem J."/>
            <person name="Labutti K."/>
            <person name="Salamov A."/>
            <person name="Andreopoulos B."/>
            <person name="Baker S."/>
            <person name="Barry K."/>
            <person name="Bills G."/>
            <person name="Bluhm B."/>
            <person name="Cannon C."/>
            <person name="Castanera R."/>
            <person name="Culley D."/>
            <person name="Daum C."/>
            <person name="Ezra D."/>
            <person name="Gonzalez J."/>
            <person name="Henrissat B."/>
            <person name="Kuo A."/>
            <person name="Liang C."/>
            <person name="Lipzen A."/>
            <person name="Lutzoni F."/>
            <person name="Magnuson J."/>
            <person name="Mondo S."/>
            <person name="Nolan M."/>
            <person name="Ohm R."/>
            <person name="Pangilinan J."/>
            <person name="Park H.-J."/>
            <person name="Ramirez L."/>
            <person name="Alfaro M."/>
            <person name="Sun H."/>
            <person name="Tritt A."/>
            <person name="Yoshinaga Y."/>
            <person name="Zwiers L.-H."/>
            <person name="Turgeon B."/>
            <person name="Goodwin S."/>
            <person name="Spatafora J."/>
            <person name="Crous P."/>
            <person name="Grigoriev I."/>
        </authorList>
    </citation>
    <scope>NUCLEOTIDE SEQUENCE</scope>
    <source>
        <strain evidence="1">CBS 262.69</strain>
    </source>
</reference>